<reference evidence="1" key="2">
    <citation type="journal article" date="2015" name="Data Brief">
        <title>Shoot transcriptome of the giant reed, Arundo donax.</title>
        <authorList>
            <person name="Barrero R.A."/>
            <person name="Guerrero F.D."/>
            <person name="Moolhuijzen P."/>
            <person name="Goolsby J.A."/>
            <person name="Tidwell J."/>
            <person name="Bellgard S.E."/>
            <person name="Bellgard M.I."/>
        </authorList>
    </citation>
    <scope>NUCLEOTIDE SEQUENCE</scope>
    <source>
        <tissue evidence="1">Shoot tissue taken approximately 20 cm above the soil surface</tissue>
    </source>
</reference>
<name>A0A0A9F333_ARUDO</name>
<reference evidence="1" key="1">
    <citation type="submission" date="2014-09" db="EMBL/GenBank/DDBJ databases">
        <authorList>
            <person name="Magalhaes I.L.F."/>
            <person name="Oliveira U."/>
            <person name="Santos F.R."/>
            <person name="Vidigal T.H.D.A."/>
            <person name="Brescovit A.D."/>
            <person name="Santos A.J."/>
        </authorList>
    </citation>
    <scope>NUCLEOTIDE SEQUENCE</scope>
    <source>
        <tissue evidence="1">Shoot tissue taken approximately 20 cm above the soil surface</tissue>
    </source>
</reference>
<accession>A0A0A9F333</accession>
<proteinExistence type="predicted"/>
<evidence type="ECO:0000313" key="1">
    <source>
        <dbReference type="EMBL" id="JAE04546.1"/>
    </source>
</evidence>
<organism evidence="1">
    <name type="scientific">Arundo donax</name>
    <name type="common">Giant reed</name>
    <name type="synonym">Donax arundinaceus</name>
    <dbReference type="NCBI Taxonomy" id="35708"/>
    <lineage>
        <taxon>Eukaryota</taxon>
        <taxon>Viridiplantae</taxon>
        <taxon>Streptophyta</taxon>
        <taxon>Embryophyta</taxon>
        <taxon>Tracheophyta</taxon>
        <taxon>Spermatophyta</taxon>
        <taxon>Magnoliopsida</taxon>
        <taxon>Liliopsida</taxon>
        <taxon>Poales</taxon>
        <taxon>Poaceae</taxon>
        <taxon>PACMAD clade</taxon>
        <taxon>Arundinoideae</taxon>
        <taxon>Arundineae</taxon>
        <taxon>Arundo</taxon>
    </lineage>
</organism>
<dbReference type="AlphaFoldDB" id="A0A0A9F333"/>
<protein>
    <submittedName>
        <fullName evidence="1">Uncharacterized protein</fullName>
    </submittedName>
</protein>
<dbReference type="EMBL" id="GBRH01193350">
    <property type="protein sequence ID" value="JAE04546.1"/>
    <property type="molecule type" value="Transcribed_RNA"/>
</dbReference>
<sequence>MRTTSVTAPSLSGGGSDGNYACLDARLDFSSSSSSCFLRLSSFPPPLASVSQEQLLWQQFLPGDGPQPPVRPLTPFLDQLGVMQGTHHPAALVITVVRLVLVVENALLGDNRLSFCEKASRTDMLALQELHQTLQPQA</sequence>